<dbReference type="Proteomes" id="UP000646365">
    <property type="component" value="Unassembled WGS sequence"/>
</dbReference>
<gene>
    <name evidence="10" type="ORF">GCM10011611_58190</name>
</gene>
<protein>
    <submittedName>
        <fullName evidence="10">ABC transporter permease</fullName>
    </submittedName>
</protein>
<keyword evidence="3 8" id="KW-0813">Transport</keyword>
<keyword evidence="11" id="KW-1185">Reference proteome</keyword>
<evidence type="ECO:0000256" key="3">
    <source>
        <dbReference type="ARBA" id="ARBA00022448"/>
    </source>
</evidence>
<feature type="transmembrane region" description="Helical" evidence="8">
    <location>
        <begin position="12"/>
        <end position="32"/>
    </location>
</feature>
<feature type="domain" description="ABC transmembrane type-1" evidence="9">
    <location>
        <begin position="76"/>
        <end position="282"/>
    </location>
</feature>
<dbReference type="InterPro" id="IPR000515">
    <property type="entry name" value="MetI-like"/>
</dbReference>
<comment type="similarity">
    <text evidence="2">Belongs to the binding-protein-dependent transport system permease family. CysTW subfamily.</text>
</comment>
<dbReference type="PROSITE" id="PS50928">
    <property type="entry name" value="ABC_TM1"/>
    <property type="match status" value="1"/>
</dbReference>
<evidence type="ECO:0000256" key="5">
    <source>
        <dbReference type="ARBA" id="ARBA00022692"/>
    </source>
</evidence>
<dbReference type="CDD" id="cd06261">
    <property type="entry name" value="TM_PBP2"/>
    <property type="match status" value="1"/>
</dbReference>
<keyword evidence="5 8" id="KW-0812">Transmembrane</keyword>
<dbReference type="EMBL" id="BMJQ01000020">
    <property type="protein sequence ID" value="GGF44100.1"/>
    <property type="molecule type" value="Genomic_DNA"/>
</dbReference>
<dbReference type="PANTHER" id="PTHR42929:SF1">
    <property type="entry name" value="INNER MEMBRANE ABC TRANSPORTER PERMEASE PROTEIN YDCU-RELATED"/>
    <property type="match status" value="1"/>
</dbReference>
<evidence type="ECO:0000256" key="7">
    <source>
        <dbReference type="ARBA" id="ARBA00023136"/>
    </source>
</evidence>
<feature type="transmembrane region" description="Helical" evidence="8">
    <location>
        <begin position="261"/>
        <end position="281"/>
    </location>
</feature>
<keyword evidence="6 8" id="KW-1133">Transmembrane helix</keyword>
<keyword evidence="7 8" id="KW-0472">Membrane</keyword>
<dbReference type="GO" id="GO:0005886">
    <property type="term" value="C:plasma membrane"/>
    <property type="evidence" value="ECO:0007669"/>
    <property type="project" value="UniProtKB-SubCell"/>
</dbReference>
<evidence type="ECO:0000313" key="11">
    <source>
        <dbReference type="Proteomes" id="UP000646365"/>
    </source>
</evidence>
<sequence length="294" mass="32512">MIAAGRRLSLIGPAILVIGVLLVVPLALMAYVSTLQRGDDGGVIWNLHTADAYVQFLYERDLFDQLALNSDYIRIFLRSITLSAVTAVVTLALAFPTALWMAFQPENRRPLLLLVVTVPFWTNLLVRNYAWVLMLRNGGFVDWVCQHVGLASAPIDILYTPVATGIGLVYSFLPFMILPIYVSMEKIDRRYIEAAYDLGADRWRAIRRVILPLSIPGIVGGLILVFVPCLGAFVSPELLGGAKSMMIGSLIQQQFGQARNWPFGSALAFVLLGLILVALWLHAVRFRRASSAQP</sequence>
<dbReference type="SUPFAM" id="SSF161098">
    <property type="entry name" value="MetI-like"/>
    <property type="match status" value="1"/>
</dbReference>
<accession>A0A8J3E6S7</accession>
<evidence type="ECO:0000256" key="6">
    <source>
        <dbReference type="ARBA" id="ARBA00022989"/>
    </source>
</evidence>
<evidence type="ECO:0000259" key="9">
    <source>
        <dbReference type="PROSITE" id="PS50928"/>
    </source>
</evidence>
<reference evidence="10" key="1">
    <citation type="journal article" date="2014" name="Int. J. Syst. Evol. Microbiol.">
        <title>Complete genome sequence of Corynebacterium casei LMG S-19264T (=DSM 44701T), isolated from a smear-ripened cheese.</title>
        <authorList>
            <consortium name="US DOE Joint Genome Institute (JGI-PGF)"/>
            <person name="Walter F."/>
            <person name="Albersmeier A."/>
            <person name="Kalinowski J."/>
            <person name="Ruckert C."/>
        </authorList>
    </citation>
    <scope>NUCLEOTIDE SEQUENCE</scope>
    <source>
        <strain evidence="10">CGMCC 1.15725</strain>
    </source>
</reference>
<dbReference type="AlphaFoldDB" id="A0A8J3E6S7"/>
<dbReference type="RefSeq" id="WP_189051699.1">
    <property type="nucleotide sequence ID" value="NZ_BMJQ01000020.1"/>
</dbReference>
<evidence type="ECO:0000256" key="2">
    <source>
        <dbReference type="ARBA" id="ARBA00007069"/>
    </source>
</evidence>
<keyword evidence="4" id="KW-1003">Cell membrane</keyword>
<comment type="subcellular location">
    <subcellularLocation>
        <location evidence="1 8">Cell membrane</location>
        <topology evidence="1 8">Multi-pass membrane protein</topology>
    </subcellularLocation>
</comment>
<feature type="transmembrane region" description="Helical" evidence="8">
    <location>
        <begin position="111"/>
        <end position="130"/>
    </location>
</feature>
<feature type="transmembrane region" description="Helical" evidence="8">
    <location>
        <begin position="75"/>
        <end position="99"/>
    </location>
</feature>
<organism evidence="10 11">
    <name type="scientific">Aliidongia dinghuensis</name>
    <dbReference type="NCBI Taxonomy" id="1867774"/>
    <lineage>
        <taxon>Bacteria</taxon>
        <taxon>Pseudomonadati</taxon>
        <taxon>Pseudomonadota</taxon>
        <taxon>Alphaproteobacteria</taxon>
        <taxon>Rhodospirillales</taxon>
        <taxon>Dongiaceae</taxon>
        <taxon>Aliidongia</taxon>
    </lineage>
</organism>
<name>A0A8J3E6S7_9PROT</name>
<dbReference type="Pfam" id="PF00528">
    <property type="entry name" value="BPD_transp_1"/>
    <property type="match status" value="1"/>
</dbReference>
<feature type="transmembrane region" description="Helical" evidence="8">
    <location>
        <begin position="209"/>
        <end position="234"/>
    </location>
</feature>
<reference evidence="10" key="2">
    <citation type="submission" date="2020-09" db="EMBL/GenBank/DDBJ databases">
        <authorList>
            <person name="Sun Q."/>
            <person name="Zhou Y."/>
        </authorList>
    </citation>
    <scope>NUCLEOTIDE SEQUENCE</scope>
    <source>
        <strain evidence="10">CGMCC 1.15725</strain>
    </source>
</reference>
<comment type="caution">
    <text evidence="10">The sequence shown here is derived from an EMBL/GenBank/DDBJ whole genome shotgun (WGS) entry which is preliminary data.</text>
</comment>
<feature type="transmembrane region" description="Helical" evidence="8">
    <location>
        <begin position="157"/>
        <end position="182"/>
    </location>
</feature>
<evidence type="ECO:0000256" key="1">
    <source>
        <dbReference type="ARBA" id="ARBA00004651"/>
    </source>
</evidence>
<dbReference type="GO" id="GO:0055085">
    <property type="term" value="P:transmembrane transport"/>
    <property type="evidence" value="ECO:0007669"/>
    <property type="project" value="InterPro"/>
</dbReference>
<evidence type="ECO:0000256" key="4">
    <source>
        <dbReference type="ARBA" id="ARBA00022475"/>
    </source>
</evidence>
<dbReference type="InterPro" id="IPR035906">
    <property type="entry name" value="MetI-like_sf"/>
</dbReference>
<evidence type="ECO:0000313" key="10">
    <source>
        <dbReference type="EMBL" id="GGF44100.1"/>
    </source>
</evidence>
<evidence type="ECO:0000256" key="8">
    <source>
        <dbReference type="RuleBase" id="RU363032"/>
    </source>
</evidence>
<dbReference type="Gene3D" id="1.10.3720.10">
    <property type="entry name" value="MetI-like"/>
    <property type="match status" value="1"/>
</dbReference>
<dbReference type="PANTHER" id="PTHR42929">
    <property type="entry name" value="INNER MEMBRANE ABC TRANSPORTER PERMEASE PROTEIN YDCU-RELATED-RELATED"/>
    <property type="match status" value="1"/>
</dbReference>
<proteinExistence type="inferred from homology"/>